<evidence type="ECO:0000259" key="3">
    <source>
        <dbReference type="Pfam" id="PF16586"/>
    </source>
</evidence>
<dbReference type="PANTHER" id="PTHR37836:SF2">
    <property type="entry name" value="DUF4038 DOMAIN-CONTAINING PROTEIN"/>
    <property type="match status" value="1"/>
</dbReference>
<feature type="domain" description="DUF5060" evidence="3">
    <location>
        <begin position="26"/>
        <end position="95"/>
    </location>
</feature>
<evidence type="ECO:0008006" key="7">
    <source>
        <dbReference type="Google" id="ProtNLM"/>
    </source>
</evidence>
<dbReference type="Proteomes" id="UP000663833">
    <property type="component" value="Unassembled WGS sequence"/>
</dbReference>
<evidence type="ECO:0000313" key="4">
    <source>
        <dbReference type="EMBL" id="CAF3222295.1"/>
    </source>
</evidence>
<feature type="chain" id="PRO_5036232037" description="DUF4038 domain-containing protein" evidence="1">
    <location>
        <begin position="23"/>
        <end position="699"/>
    </location>
</feature>
<dbReference type="Pfam" id="PF22633">
    <property type="entry name" value="F5_F8_type_C_2"/>
    <property type="match status" value="1"/>
</dbReference>
<dbReference type="Pfam" id="PF16586">
    <property type="entry name" value="DUF5060"/>
    <property type="match status" value="1"/>
</dbReference>
<evidence type="ECO:0000259" key="2">
    <source>
        <dbReference type="Pfam" id="PF13204"/>
    </source>
</evidence>
<dbReference type="Gene3D" id="3.20.20.80">
    <property type="entry name" value="Glycosidases"/>
    <property type="match status" value="1"/>
</dbReference>
<evidence type="ECO:0000256" key="1">
    <source>
        <dbReference type="SAM" id="SignalP"/>
    </source>
</evidence>
<name>A0A817QZ36_9BILA</name>
<comment type="caution">
    <text evidence="4">The sequence shown here is derived from an EMBL/GenBank/DDBJ whole genome shotgun (WGS) entry which is preliminary data.</text>
</comment>
<dbReference type="AlphaFoldDB" id="A0A817QZ36"/>
<reference evidence="4" key="1">
    <citation type="submission" date="2021-02" db="EMBL/GenBank/DDBJ databases">
        <authorList>
            <person name="Nowell W R."/>
        </authorList>
    </citation>
    <scope>NUCLEOTIDE SEQUENCE</scope>
</reference>
<dbReference type="Gene3D" id="2.60.120.260">
    <property type="entry name" value="Galactose-binding domain-like"/>
    <property type="match status" value="1"/>
</dbReference>
<dbReference type="InterPro" id="IPR025277">
    <property type="entry name" value="Apiosidase-like_cat_dom"/>
</dbReference>
<protein>
    <recommendedName>
        <fullName evidence="7">DUF4038 domain-containing protein</fullName>
    </recommendedName>
</protein>
<sequence>MDRSQNWFFVLNILFMFPYIQALNLTVECWNLVEISLNAAGNYSSPYIDVDDLRATFISSTGISMTMPGFWDGGQTWKIRFAPIVDGIWTYTTKANDVGLNNQTGFIMCTPYTGTLSIYQHGFMKPSANNRYLTYADGKPFYWLGDTHWSGFNIAERFNESNDVRFSSMFKGMIDRRLEQGFTVWKAETFANNNEQGNPARNEGGPAWNNDKFFIDLNPAFWQNIDQRIAYLASKGMVISMAQGIGRSMKNASAESDHKRLARYILARYGAYPTVWITAQEFNDVASGACGQCWAHVAEYVYDLDPYKRANSMHNAYTNPIVYHDQSWYGFVTLQQSHNRVSSVDYWLTQYNAIPPRPILEDEANYEDIIPWYGGGVITPKWKTRQSAWQSQIAGTFGFTYGAQGIWWACYTTKEINYNCGNGSDARSWNTAIDFPVGEQMSFMANFWGALDWWTLAPDENAISWLAAPNNTQRPYQKTNGNNRTLVIAYLPLQLNGTVYNGTVRNLSPTGVYMSQWFNPRNGTYSMIDAGWMPTKSGLWDIPNQPTSTDDWALKIQLINGSNTSPNYAFGMNIKRSSDQNINDRFSKAAADGNLSTSWQINNAQGLNNSWLTVDFCVNVTFNKVRIITYGQRTTVYYIEYWNGTNWFIAYTESTINNNDDITFRAVTGSQMRIAFPSDKGYSSIVYEVEVYVLTSTDI</sequence>
<dbReference type="Gene3D" id="2.60.40.10">
    <property type="entry name" value="Immunoglobulins"/>
    <property type="match status" value="1"/>
</dbReference>
<dbReference type="PANTHER" id="PTHR37836">
    <property type="entry name" value="LMO1036 PROTEIN"/>
    <property type="match status" value="1"/>
</dbReference>
<dbReference type="InterPro" id="IPR013783">
    <property type="entry name" value="Ig-like_fold"/>
</dbReference>
<dbReference type="Pfam" id="PF13204">
    <property type="entry name" value="Apiosidase"/>
    <property type="match status" value="1"/>
</dbReference>
<feature type="domain" description="Apiosidase-like catalytic" evidence="2">
    <location>
        <begin position="127"/>
        <end position="455"/>
    </location>
</feature>
<dbReference type="Proteomes" id="UP000663851">
    <property type="component" value="Unassembled WGS sequence"/>
</dbReference>
<evidence type="ECO:0000313" key="6">
    <source>
        <dbReference type="Proteomes" id="UP000663833"/>
    </source>
</evidence>
<gene>
    <name evidence="5" type="ORF">HFQ381_LOCUS22576</name>
    <name evidence="4" type="ORF">LUA448_LOCUS3320</name>
</gene>
<dbReference type="InterPro" id="IPR008979">
    <property type="entry name" value="Galactose-bd-like_sf"/>
</dbReference>
<feature type="signal peptide" evidence="1">
    <location>
        <begin position="1"/>
        <end position="22"/>
    </location>
</feature>
<dbReference type="EMBL" id="CAJNYD010000133">
    <property type="protein sequence ID" value="CAF3222295.1"/>
    <property type="molecule type" value="Genomic_DNA"/>
</dbReference>
<dbReference type="EMBL" id="CAJOBO010002144">
    <property type="protein sequence ID" value="CAF4433999.1"/>
    <property type="molecule type" value="Genomic_DNA"/>
</dbReference>
<dbReference type="SUPFAM" id="SSF49785">
    <property type="entry name" value="Galactose-binding domain-like"/>
    <property type="match status" value="1"/>
</dbReference>
<accession>A0A817QZ36</accession>
<dbReference type="InterPro" id="IPR032260">
    <property type="entry name" value="DUF5060"/>
</dbReference>
<organism evidence="4 6">
    <name type="scientific">Rotaria socialis</name>
    <dbReference type="NCBI Taxonomy" id="392032"/>
    <lineage>
        <taxon>Eukaryota</taxon>
        <taxon>Metazoa</taxon>
        <taxon>Spiralia</taxon>
        <taxon>Gnathifera</taxon>
        <taxon>Rotifera</taxon>
        <taxon>Eurotatoria</taxon>
        <taxon>Bdelloidea</taxon>
        <taxon>Philodinida</taxon>
        <taxon>Philodinidae</taxon>
        <taxon>Rotaria</taxon>
    </lineage>
</organism>
<keyword evidence="1" id="KW-0732">Signal</keyword>
<evidence type="ECO:0000313" key="5">
    <source>
        <dbReference type="EMBL" id="CAF4433999.1"/>
    </source>
</evidence>
<proteinExistence type="predicted"/>